<dbReference type="GO" id="GO:0000160">
    <property type="term" value="P:phosphorelay signal transduction system"/>
    <property type="evidence" value="ECO:0007669"/>
    <property type="project" value="InterPro"/>
</dbReference>
<dbReference type="CDD" id="cd00383">
    <property type="entry name" value="trans_reg_C"/>
    <property type="match status" value="1"/>
</dbReference>
<dbReference type="InterPro" id="IPR016032">
    <property type="entry name" value="Sig_transdc_resp-reg_C-effctor"/>
</dbReference>
<dbReference type="Pfam" id="PF00931">
    <property type="entry name" value="NB-ARC"/>
    <property type="match status" value="1"/>
</dbReference>
<dbReference type="SUPFAM" id="SSF48452">
    <property type="entry name" value="TPR-like"/>
    <property type="match status" value="1"/>
</dbReference>
<dbReference type="Pfam" id="PF00486">
    <property type="entry name" value="Trans_reg_C"/>
    <property type="match status" value="1"/>
</dbReference>
<dbReference type="PANTHER" id="PTHR47691">
    <property type="entry name" value="REGULATOR-RELATED"/>
    <property type="match status" value="1"/>
</dbReference>
<proteinExistence type="predicted"/>
<sequence length="945" mass="104622">MVDASALRERAFSFGPFRLLPSRQLLLEGERPVRLGNRSLEILTALVERPGELVTKTELMARVWPGIVVEEANLRVQITALRKALGEGRPGHRYVANVSGRGYRFVASVKPCEPVAVAQSSAVQRMHNLPPSLIRTVGRADTVGALLRHLQQHRLVSIVGAGGIGKTTVALAAADTLMSAYDHGIWFVDLAPLRDPRLVPSTLASALGLTIRSQEIVKGVMNYLRDKRLLILLDNCEHVIGAAASVAERIMTDAPAAHILATSREPLRSRHEHVHRLPPLASPPYRSDPTAAEALSFPAVQLFVERATASREDFELSDLDAPIVSDICRRLDGIALAIELAAARIDAFGIRQLAALLDDGFPLRNLGRRTAPPRQQTLAATFDWSYELLLEDERIILRRLSIFASDFTLESAYAVAADGKVAVSEIVEGMANLVAKSLISADVSGVATQYRLLDTTRAYALLKLAEAGEAQLVARLHAGHHRDLLARAATELETRSDADWLAAYGRKIDDVRAALDWAFSADGDRSIGVSLTVTAIDLWMHLSLWGECCLCIERALAEEPGRVRESDQMKLYAALSISLRRISGPKYDVGFSWNKVLHIAERLNDKEYRLQALWGLSSYHRSRGSHRAALRLAEMCRDAAGEIDNSAVQLAADRLIAGALFHLGRHDDARRIVDRFLAQYRSPVQAANHARFPYDQRVRAFGILSNILWLQGYPDQALHTAETAVREAQTKLGRSALSDVLIHWPLAVALYVGDWAGAERLLIIIRENLANQPLGIQHATANCLEGVLLIQRGDVIGVPLLRRAVDELREAAFLMRLPAHLGTLAQGLMLDGQAVQARNVIDEAIEMSERNEERWCLPELLRIKGELQQSEEHCRQAIDLARRQGALSWELRAATSLAQLWYRSDHIADAHELLSSVYDRFTEGYETRDLRTAGAWIGRRRPRQG</sequence>
<feature type="domain" description="OmpR/PhoB-type" evidence="3">
    <location>
        <begin position="9"/>
        <end position="107"/>
    </location>
</feature>
<dbReference type="SUPFAM" id="SSF46894">
    <property type="entry name" value="C-terminal effector domain of the bipartite response regulators"/>
    <property type="match status" value="1"/>
</dbReference>
<dbReference type="Proteomes" id="UP000700706">
    <property type="component" value="Unassembled WGS sequence"/>
</dbReference>
<dbReference type="InterPro" id="IPR036388">
    <property type="entry name" value="WH-like_DNA-bd_sf"/>
</dbReference>
<dbReference type="GO" id="GO:0003677">
    <property type="term" value="F:DNA binding"/>
    <property type="evidence" value="ECO:0007669"/>
    <property type="project" value="UniProtKB-UniRule"/>
</dbReference>
<dbReference type="InterPro" id="IPR001867">
    <property type="entry name" value="OmpR/PhoB-type_DNA-bd"/>
</dbReference>
<reference evidence="4" key="1">
    <citation type="submission" date="2020-06" db="EMBL/GenBank/DDBJ databases">
        <title>Stable isotope informed genome-resolved metagenomics uncovers potential trophic interactions in rhizosphere soil.</title>
        <authorList>
            <person name="Starr E.P."/>
            <person name="Shi S."/>
            <person name="Blazewicz S.J."/>
            <person name="Koch B.J."/>
            <person name="Probst A.J."/>
            <person name="Hungate B.A."/>
            <person name="Pett-Ridge J."/>
            <person name="Firestone M.K."/>
            <person name="Banfield J.F."/>
        </authorList>
    </citation>
    <scope>NUCLEOTIDE SEQUENCE</scope>
    <source>
        <strain evidence="4">YM_69_17</strain>
    </source>
</reference>
<evidence type="ECO:0000313" key="4">
    <source>
        <dbReference type="EMBL" id="MBW8724980.1"/>
    </source>
</evidence>
<evidence type="ECO:0000259" key="3">
    <source>
        <dbReference type="PROSITE" id="PS51755"/>
    </source>
</evidence>
<dbReference type="GO" id="GO:0043531">
    <property type="term" value="F:ADP binding"/>
    <property type="evidence" value="ECO:0007669"/>
    <property type="project" value="InterPro"/>
</dbReference>
<keyword evidence="1 2" id="KW-0238">DNA-binding</keyword>
<name>A0A952FKS6_9PROT</name>
<dbReference type="EMBL" id="JAEKLZ010000157">
    <property type="protein sequence ID" value="MBW8724980.1"/>
    <property type="molecule type" value="Genomic_DNA"/>
</dbReference>
<feature type="DNA-binding region" description="OmpR/PhoB-type" evidence="2">
    <location>
        <begin position="9"/>
        <end position="107"/>
    </location>
</feature>
<dbReference type="InterPro" id="IPR011990">
    <property type="entry name" value="TPR-like_helical_dom_sf"/>
</dbReference>
<dbReference type="Gene3D" id="1.10.10.10">
    <property type="entry name" value="Winged helix-like DNA-binding domain superfamily/Winged helix DNA-binding domain"/>
    <property type="match status" value="1"/>
</dbReference>
<accession>A0A952FKS6</accession>
<dbReference type="SMART" id="SM00862">
    <property type="entry name" value="Trans_reg_C"/>
    <property type="match status" value="1"/>
</dbReference>
<dbReference type="InterPro" id="IPR058852">
    <property type="entry name" value="HTH_77"/>
</dbReference>
<dbReference type="Pfam" id="PF25872">
    <property type="entry name" value="HTH_77"/>
    <property type="match status" value="1"/>
</dbReference>
<dbReference type="Gene3D" id="3.40.50.300">
    <property type="entry name" value="P-loop containing nucleotide triphosphate hydrolases"/>
    <property type="match status" value="1"/>
</dbReference>
<dbReference type="GO" id="GO:0006355">
    <property type="term" value="P:regulation of DNA-templated transcription"/>
    <property type="evidence" value="ECO:0007669"/>
    <property type="project" value="InterPro"/>
</dbReference>
<dbReference type="AlphaFoldDB" id="A0A952FKS6"/>
<dbReference type="SUPFAM" id="SSF52540">
    <property type="entry name" value="P-loop containing nucleoside triphosphate hydrolases"/>
    <property type="match status" value="1"/>
</dbReference>
<gene>
    <name evidence="4" type="ORF">JF625_07480</name>
</gene>
<dbReference type="Gene3D" id="1.25.40.10">
    <property type="entry name" value="Tetratricopeptide repeat domain"/>
    <property type="match status" value="2"/>
</dbReference>
<dbReference type="InterPro" id="IPR027417">
    <property type="entry name" value="P-loop_NTPase"/>
</dbReference>
<dbReference type="InterPro" id="IPR002182">
    <property type="entry name" value="NB-ARC"/>
</dbReference>
<protein>
    <submittedName>
        <fullName evidence="4">Winged helix-turn-helix domain-containing protein</fullName>
    </submittedName>
</protein>
<comment type="caution">
    <text evidence="4">The sequence shown here is derived from an EMBL/GenBank/DDBJ whole genome shotgun (WGS) entry which is preliminary data.</text>
</comment>
<organism evidence="4 5">
    <name type="scientific">Inquilinus limosus</name>
    <dbReference type="NCBI Taxonomy" id="171674"/>
    <lineage>
        <taxon>Bacteria</taxon>
        <taxon>Pseudomonadati</taxon>
        <taxon>Pseudomonadota</taxon>
        <taxon>Alphaproteobacteria</taxon>
        <taxon>Rhodospirillales</taxon>
        <taxon>Rhodospirillaceae</taxon>
        <taxon>Inquilinus</taxon>
    </lineage>
</organism>
<evidence type="ECO:0000313" key="5">
    <source>
        <dbReference type="Proteomes" id="UP000700706"/>
    </source>
</evidence>
<dbReference type="PROSITE" id="PS51755">
    <property type="entry name" value="OMPR_PHOB"/>
    <property type="match status" value="1"/>
</dbReference>
<dbReference type="PANTHER" id="PTHR47691:SF3">
    <property type="entry name" value="HTH-TYPE TRANSCRIPTIONAL REGULATOR RV0890C-RELATED"/>
    <property type="match status" value="1"/>
</dbReference>
<dbReference type="PRINTS" id="PR00364">
    <property type="entry name" value="DISEASERSIST"/>
</dbReference>
<evidence type="ECO:0000256" key="2">
    <source>
        <dbReference type="PROSITE-ProRule" id="PRU01091"/>
    </source>
</evidence>
<evidence type="ECO:0000256" key="1">
    <source>
        <dbReference type="ARBA" id="ARBA00023125"/>
    </source>
</evidence>